<evidence type="ECO:0000256" key="5">
    <source>
        <dbReference type="ARBA" id="ARBA00022832"/>
    </source>
</evidence>
<comment type="subcellular location">
    <subcellularLocation>
        <location evidence="9">Cytoplasm</location>
    </subcellularLocation>
</comment>
<evidence type="ECO:0000256" key="2">
    <source>
        <dbReference type="ARBA" id="ARBA00022490"/>
    </source>
</evidence>
<evidence type="ECO:0000256" key="3">
    <source>
        <dbReference type="ARBA" id="ARBA00022516"/>
    </source>
</evidence>
<dbReference type="Gene3D" id="3.40.47.10">
    <property type="match status" value="1"/>
</dbReference>
<dbReference type="HAMAP" id="MF_01815">
    <property type="entry name" value="FabH"/>
    <property type="match status" value="1"/>
</dbReference>
<dbReference type="GO" id="GO:0004315">
    <property type="term" value="F:3-oxoacyl-[acyl-carrier-protein] synthase activity"/>
    <property type="evidence" value="ECO:0007669"/>
    <property type="project" value="InterPro"/>
</dbReference>
<comment type="function">
    <text evidence="9">Catalyzes the condensation reaction of fatty acid synthesis by the addition to an acyl acceptor of two carbons from malonyl-ACP. Catalyzes the first condensation reaction which initiates fatty acid synthesis and may therefore play a role in governing the total rate of fatty acid production. Possesses both acetoacetyl-ACP synthase and acetyl transacylase activities. Its substrate specificity determines the biosynthesis of branched-chain and/or straight-chain of fatty acids.</text>
</comment>
<dbReference type="InterPro" id="IPR016039">
    <property type="entry name" value="Thiolase-like"/>
</dbReference>
<evidence type="ECO:0000256" key="6">
    <source>
        <dbReference type="ARBA" id="ARBA00023098"/>
    </source>
</evidence>
<keyword evidence="6 9" id="KW-0443">Lipid metabolism</keyword>
<keyword evidence="5 9" id="KW-0276">Fatty acid metabolism</keyword>
<evidence type="ECO:0000313" key="13">
    <source>
        <dbReference type="Proteomes" id="UP000824078"/>
    </source>
</evidence>
<dbReference type="SUPFAM" id="SSF53901">
    <property type="entry name" value="Thiolase-like"/>
    <property type="match status" value="1"/>
</dbReference>
<sequence length="337" mass="35480">MGFRILGTGTALPERVVTNDDLSEFLDTSDEWISQRTGIKTRHVCTTDSLDDLATRAAEEALSYAGVDASELDLIVCSTTSPDHIVPAQATAVGERIGAACPSFDVAAACAGFIFALDVADGWFARGRARRVLVVAAERYTRLMDWHDRSTCVLFGDGASAAVLGDGGEGFISVHLSTKPDLEVLEVPGLSGSSPFNVSEPRPCTLSMHGGEVFKYGVTSIVQEVRKLAADAGITPQDIDHFVFHQANGRILDSAITRLGIDGDRVVRTLADTGNISSACIPLALDKLVRTGELAAGEYVAMVGFGAGLTTGSCLLQWDEKSAGAATLAKTPSDLSD</sequence>
<dbReference type="Pfam" id="PF08545">
    <property type="entry name" value="ACP_syn_III"/>
    <property type="match status" value="1"/>
</dbReference>
<comment type="subunit">
    <text evidence="9">Homodimer.</text>
</comment>
<gene>
    <name evidence="9" type="primary">fabH</name>
    <name evidence="12" type="ORF">IAD17_00795</name>
</gene>
<dbReference type="NCBIfam" id="NF006829">
    <property type="entry name" value="PRK09352.1"/>
    <property type="match status" value="1"/>
</dbReference>
<feature type="active site" evidence="9">
    <location>
        <position position="275"/>
    </location>
</feature>
<keyword evidence="2 9" id="KW-0963">Cytoplasm</keyword>
<protein>
    <recommendedName>
        <fullName evidence="9">Beta-ketoacyl-[acyl-carrier-protein] synthase III</fullName>
        <shortName evidence="9">Beta-ketoacyl-ACP synthase III</shortName>
        <shortName evidence="9">KAS III</shortName>
        <ecNumber evidence="9">2.3.1.180</ecNumber>
    </recommendedName>
    <alternativeName>
        <fullName evidence="9">3-oxoacyl-[acyl-carrier-protein] synthase 3</fullName>
    </alternativeName>
    <alternativeName>
        <fullName evidence="9">3-oxoacyl-[acyl-carrier-protein] synthase III</fullName>
    </alternativeName>
</protein>
<keyword evidence="7 9" id="KW-0275">Fatty acid biosynthesis</keyword>
<dbReference type="PANTHER" id="PTHR34069">
    <property type="entry name" value="3-OXOACYL-[ACYL-CARRIER-PROTEIN] SYNTHASE 3"/>
    <property type="match status" value="1"/>
</dbReference>
<evidence type="ECO:0000256" key="1">
    <source>
        <dbReference type="ARBA" id="ARBA00008642"/>
    </source>
</evidence>
<evidence type="ECO:0000313" key="12">
    <source>
        <dbReference type="EMBL" id="HIU23453.1"/>
    </source>
</evidence>
<feature type="active site" evidence="9">
    <location>
        <position position="110"/>
    </location>
</feature>
<comment type="domain">
    <text evidence="9">The last Arg residue of the ACP-binding site is essential for the weak association between ACP/AcpP and FabH.</text>
</comment>
<organism evidence="12 13">
    <name type="scientific">Candidatus Coprovicinus avistercoris</name>
    <dbReference type="NCBI Taxonomy" id="2840754"/>
    <lineage>
        <taxon>Bacteria</taxon>
        <taxon>Bacillati</taxon>
        <taxon>Actinomycetota</taxon>
        <taxon>Coriobacteriia</taxon>
        <taxon>Coriobacteriales</taxon>
        <taxon>Coriobacteriaceae</taxon>
        <taxon>Coriobacteriaceae incertae sedis</taxon>
        <taxon>Candidatus Coprovicinus</taxon>
    </lineage>
</organism>
<feature type="domain" description="Beta-ketoacyl-[acyl-carrier-protein] synthase III C-terminal" evidence="10">
    <location>
        <begin position="230"/>
        <end position="318"/>
    </location>
</feature>
<evidence type="ECO:0000256" key="4">
    <source>
        <dbReference type="ARBA" id="ARBA00022679"/>
    </source>
</evidence>
<dbReference type="CDD" id="cd00830">
    <property type="entry name" value="KAS_III"/>
    <property type="match status" value="1"/>
</dbReference>
<dbReference type="EC" id="2.3.1.180" evidence="9"/>
<dbReference type="InterPro" id="IPR013747">
    <property type="entry name" value="ACP_syn_III_C"/>
</dbReference>
<dbReference type="GO" id="GO:0044550">
    <property type="term" value="P:secondary metabolite biosynthetic process"/>
    <property type="evidence" value="ECO:0007669"/>
    <property type="project" value="TreeGrafter"/>
</dbReference>
<reference evidence="12" key="1">
    <citation type="submission" date="2020-10" db="EMBL/GenBank/DDBJ databases">
        <authorList>
            <person name="Gilroy R."/>
        </authorList>
    </citation>
    <scope>NUCLEOTIDE SEQUENCE</scope>
    <source>
        <strain evidence="12">ChiHjej12B11-29160</strain>
    </source>
</reference>
<comment type="catalytic activity">
    <reaction evidence="9">
        <text>malonyl-[ACP] + acetyl-CoA + H(+) = 3-oxobutanoyl-[ACP] + CO2 + CoA</text>
        <dbReference type="Rhea" id="RHEA:12080"/>
        <dbReference type="Rhea" id="RHEA-COMP:9623"/>
        <dbReference type="Rhea" id="RHEA-COMP:9625"/>
        <dbReference type="ChEBI" id="CHEBI:15378"/>
        <dbReference type="ChEBI" id="CHEBI:16526"/>
        <dbReference type="ChEBI" id="CHEBI:57287"/>
        <dbReference type="ChEBI" id="CHEBI:57288"/>
        <dbReference type="ChEBI" id="CHEBI:78449"/>
        <dbReference type="ChEBI" id="CHEBI:78450"/>
        <dbReference type="EC" id="2.3.1.180"/>
    </reaction>
</comment>
<comment type="pathway">
    <text evidence="9">Lipid metabolism; fatty acid biosynthesis.</text>
</comment>
<keyword evidence="4 9" id="KW-0808">Transferase</keyword>
<dbReference type="InterPro" id="IPR013751">
    <property type="entry name" value="ACP_syn_III_N"/>
</dbReference>
<dbReference type="Pfam" id="PF08541">
    <property type="entry name" value="ACP_syn_III_C"/>
    <property type="match status" value="1"/>
</dbReference>
<evidence type="ECO:0000259" key="11">
    <source>
        <dbReference type="Pfam" id="PF08545"/>
    </source>
</evidence>
<evidence type="ECO:0000256" key="7">
    <source>
        <dbReference type="ARBA" id="ARBA00023160"/>
    </source>
</evidence>
<evidence type="ECO:0000256" key="9">
    <source>
        <dbReference type="HAMAP-Rule" id="MF_01815"/>
    </source>
</evidence>
<comment type="similarity">
    <text evidence="1 9">Belongs to the thiolase-like superfamily. FabH family.</text>
</comment>
<comment type="caution">
    <text evidence="12">The sequence shown here is derived from an EMBL/GenBank/DDBJ whole genome shotgun (WGS) entry which is preliminary data.</text>
</comment>
<dbReference type="GO" id="GO:0033818">
    <property type="term" value="F:beta-ketoacyl-acyl-carrier-protein synthase III activity"/>
    <property type="evidence" value="ECO:0007669"/>
    <property type="project" value="UniProtKB-UniRule"/>
</dbReference>
<accession>A0A9D1L4Y5</accession>
<dbReference type="EMBL" id="DVMQ01000003">
    <property type="protein sequence ID" value="HIU23453.1"/>
    <property type="molecule type" value="Genomic_DNA"/>
</dbReference>
<reference evidence="12" key="2">
    <citation type="journal article" date="2021" name="PeerJ">
        <title>Extensive microbial diversity within the chicken gut microbiome revealed by metagenomics and culture.</title>
        <authorList>
            <person name="Gilroy R."/>
            <person name="Ravi A."/>
            <person name="Getino M."/>
            <person name="Pursley I."/>
            <person name="Horton D.L."/>
            <person name="Alikhan N.F."/>
            <person name="Baker D."/>
            <person name="Gharbi K."/>
            <person name="Hall N."/>
            <person name="Watson M."/>
            <person name="Adriaenssens E.M."/>
            <person name="Foster-Nyarko E."/>
            <person name="Jarju S."/>
            <person name="Secka A."/>
            <person name="Antonio M."/>
            <person name="Oren A."/>
            <person name="Chaudhuri R.R."/>
            <person name="La Ragione R."/>
            <person name="Hildebrand F."/>
            <person name="Pallen M.J."/>
        </authorList>
    </citation>
    <scope>NUCLEOTIDE SEQUENCE</scope>
    <source>
        <strain evidence="12">ChiHjej12B11-29160</strain>
    </source>
</reference>
<dbReference type="GO" id="GO:0005737">
    <property type="term" value="C:cytoplasm"/>
    <property type="evidence" value="ECO:0007669"/>
    <property type="project" value="UniProtKB-SubCell"/>
</dbReference>
<feature type="region of interest" description="ACP-binding" evidence="9">
    <location>
        <begin position="246"/>
        <end position="250"/>
    </location>
</feature>
<dbReference type="InterPro" id="IPR004655">
    <property type="entry name" value="FabH"/>
</dbReference>
<name>A0A9D1L4Y5_9ACTN</name>
<dbReference type="PANTHER" id="PTHR34069:SF2">
    <property type="entry name" value="BETA-KETOACYL-[ACYL-CARRIER-PROTEIN] SYNTHASE III"/>
    <property type="match status" value="1"/>
</dbReference>
<keyword evidence="8 9" id="KW-0012">Acyltransferase</keyword>
<evidence type="ECO:0000259" key="10">
    <source>
        <dbReference type="Pfam" id="PF08541"/>
    </source>
</evidence>
<proteinExistence type="inferred from homology"/>
<feature type="domain" description="Beta-ketoacyl-[acyl-carrier-protein] synthase III N-terminal" evidence="11">
    <location>
        <begin position="104"/>
        <end position="179"/>
    </location>
</feature>
<keyword evidence="9" id="KW-0511">Multifunctional enzyme</keyword>
<keyword evidence="3 9" id="KW-0444">Lipid biosynthesis</keyword>
<feature type="active site" evidence="9">
    <location>
        <position position="245"/>
    </location>
</feature>
<dbReference type="Proteomes" id="UP000824078">
    <property type="component" value="Unassembled WGS sequence"/>
</dbReference>
<dbReference type="GO" id="GO:0006633">
    <property type="term" value="P:fatty acid biosynthetic process"/>
    <property type="evidence" value="ECO:0007669"/>
    <property type="project" value="UniProtKB-UniRule"/>
</dbReference>
<evidence type="ECO:0000256" key="8">
    <source>
        <dbReference type="ARBA" id="ARBA00023315"/>
    </source>
</evidence>
<dbReference type="AlphaFoldDB" id="A0A9D1L4Y5"/>
<dbReference type="NCBIfam" id="TIGR00747">
    <property type="entry name" value="fabH"/>
    <property type="match status" value="1"/>
</dbReference>